<gene>
    <name evidence="2" type="ORF">NHX12_011243</name>
</gene>
<reference evidence="2" key="1">
    <citation type="submission" date="2022-07" db="EMBL/GenBank/DDBJ databases">
        <title>Chromosome-level genome of Muraenolepis orangiensis.</title>
        <authorList>
            <person name="Kim J."/>
        </authorList>
    </citation>
    <scope>NUCLEOTIDE SEQUENCE</scope>
    <source>
        <strain evidence="2">KU_S4_2022</strain>
        <tissue evidence="2">Muscle</tissue>
    </source>
</reference>
<dbReference type="Proteomes" id="UP001148018">
    <property type="component" value="Unassembled WGS sequence"/>
</dbReference>
<dbReference type="AlphaFoldDB" id="A0A9Q0DFY5"/>
<evidence type="ECO:0000256" key="1">
    <source>
        <dbReference type="SAM" id="MobiDB-lite"/>
    </source>
</evidence>
<name>A0A9Q0DFY5_9TELE</name>
<protein>
    <submittedName>
        <fullName evidence="2">Uncharacterized protein</fullName>
    </submittedName>
</protein>
<dbReference type="EMBL" id="JANIIK010000116">
    <property type="protein sequence ID" value="KAJ3587646.1"/>
    <property type="molecule type" value="Genomic_DNA"/>
</dbReference>
<keyword evidence="3" id="KW-1185">Reference proteome</keyword>
<feature type="region of interest" description="Disordered" evidence="1">
    <location>
        <begin position="1"/>
        <end position="52"/>
    </location>
</feature>
<feature type="compositionally biased region" description="Low complexity" evidence="1">
    <location>
        <begin position="30"/>
        <end position="42"/>
    </location>
</feature>
<sequence length="52" mass="5666">SSPRLAVTVSRRCQSARDRHTSAISHAVQPRLPRTAPRRPAAGSQVAVPRPR</sequence>
<accession>A0A9Q0DFY5</accession>
<proteinExistence type="predicted"/>
<feature type="non-terminal residue" evidence="2">
    <location>
        <position position="52"/>
    </location>
</feature>
<evidence type="ECO:0000313" key="2">
    <source>
        <dbReference type="EMBL" id="KAJ3587646.1"/>
    </source>
</evidence>
<feature type="non-terminal residue" evidence="2">
    <location>
        <position position="1"/>
    </location>
</feature>
<organism evidence="2 3">
    <name type="scientific">Muraenolepis orangiensis</name>
    <name type="common">Patagonian moray cod</name>
    <dbReference type="NCBI Taxonomy" id="630683"/>
    <lineage>
        <taxon>Eukaryota</taxon>
        <taxon>Metazoa</taxon>
        <taxon>Chordata</taxon>
        <taxon>Craniata</taxon>
        <taxon>Vertebrata</taxon>
        <taxon>Euteleostomi</taxon>
        <taxon>Actinopterygii</taxon>
        <taxon>Neopterygii</taxon>
        <taxon>Teleostei</taxon>
        <taxon>Neoteleostei</taxon>
        <taxon>Acanthomorphata</taxon>
        <taxon>Zeiogadaria</taxon>
        <taxon>Gadariae</taxon>
        <taxon>Gadiformes</taxon>
        <taxon>Muraenolepidoidei</taxon>
        <taxon>Muraenolepididae</taxon>
        <taxon>Muraenolepis</taxon>
    </lineage>
</organism>
<evidence type="ECO:0000313" key="3">
    <source>
        <dbReference type="Proteomes" id="UP001148018"/>
    </source>
</evidence>
<comment type="caution">
    <text evidence="2">The sequence shown here is derived from an EMBL/GenBank/DDBJ whole genome shotgun (WGS) entry which is preliminary data.</text>
</comment>